<name>A0A026WYN3_OOCBI</name>
<dbReference type="SUPFAM" id="SSF53474">
    <property type="entry name" value="alpha/beta-Hydrolases"/>
    <property type="match status" value="1"/>
</dbReference>
<proteinExistence type="inferred from homology"/>
<dbReference type="GO" id="GO:0005634">
    <property type="term" value="C:nucleus"/>
    <property type="evidence" value="ECO:0007669"/>
    <property type="project" value="TreeGrafter"/>
</dbReference>
<dbReference type="Pfam" id="PF03959">
    <property type="entry name" value="FSH1"/>
    <property type="match status" value="1"/>
</dbReference>
<dbReference type="Gene3D" id="3.40.50.1820">
    <property type="entry name" value="alpha/beta hydrolase"/>
    <property type="match status" value="1"/>
</dbReference>
<dbReference type="FunFam" id="3.40.50.1820:FF:000073">
    <property type="entry name" value="esterase OVCA2 isoform X6"/>
    <property type="match status" value="1"/>
</dbReference>
<reference evidence="5" key="2">
    <citation type="journal article" date="2018" name="Genome Res.">
        <title>The genomic architecture and molecular evolution of ant odorant receptors.</title>
        <authorList>
            <person name="McKenzie S.K."/>
            <person name="Kronauer D.J.C."/>
        </authorList>
    </citation>
    <scope>NUCLEOTIDE SEQUENCE [LARGE SCALE GENOMIC DNA]</scope>
    <source>
        <strain evidence="5">Clonal line C1</strain>
    </source>
</reference>
<dbReference type="PANTHER" id="PTHR48070">
    <property type="entry name" value="ESTERASE OVCA2"/>
    <property type="match status" value="1"/>
</dbReference>
<evidence type="ECO:0000256" key="1">
    <source>
        <dbReference type="ARBA" id="ARBA00005863"/>
    </source>
</evidence>
<organism evidence="4 6">
    <name type="scientific">Ooceraea biroi</name>
    <name type="common">Clonal raider ant</name>
    <name type="synonym">Cerapachys biroi</name>
    <dbReference type="NCBI Taxonomy" id="2015173"/>
    <lineage>
        <taxon>Eukaryota</taxon>
        <taxon>Metazoa</taxon>
        <taxon>Ecdysozoa</taxon>
        <taxon>Arthropoda</taxon>
        <taxon>Hexapoda</taxon>
        <taxon>Insecta</taxon>
        <taxon>Pterygota</taxon>
        <taxon>Neoptera</taxon>
        <taxon>Endopterygota</taxon>
        <taxon>Hymenoptera</taxon>
        <taxon>Apocrita</taxon>
        <taxon>Aculeata</taxon>
        <taxon>Formicoidea</taxon>
        <taxon>Formicidae</taxon>
        <taxon>Dorylinae</taxon>
        <taxon>Ooceraea</taxon>
    </lineage>
</organism>
<dbReference type="STRING" id="2015173.A0A026WYN3"/>
<reference evidence="4 6" key="1">
    <citation type="journal article" date="2014" name="Curr. Biol.">
        <title>The genome of the clonal raider ant Cerapachys biroi.</title>
        <authorList>
            <person name="Oxley P.R."/>
            <person name="Ji L."/>
            <person name="Fetter-Pruneda I."/>
            <person name="McKenzie S.K."/>
            <person name="Li C."/>
            <person name="Hu H."/>
            <person name="Zhang G."/>
            <person name="Kronauer D.J."/>
        </authorList>
    </citation>
    <scope>NUCLEOTIDE SEQUENCE [LARGE SCALE GENOMIC DNA]</scope>
</reference>
<dbReference type="InterPro" id="IPR029058">
    <property type="entry name" value="AB_hydrolase_fold"/>
</dbReference>
<dbReference type="AlphaFoldDB" id="A0A026WYN3"/>
<evidence type="ECO:0000259" key="3">
    <source>
        <dbReference type="Pfam" id="PF03959"/>
    </source>
</evidence>
<evidence type="ECO:0000313" key="5">
    <source>
        <dbReference type="EMBL" id="RLU22876.1"/>
    </source>
</evidence>
<feature type="domain" description="Serine hydrolase" evidence="3">
    <location>
        <begin position="5"/>
        <end position="208"/>
    </location>
</feature>
<dbReference type="OrthoDB" id="414698at2759"/>
<dbReference type="OMA" id="EEPRGWW"/>
<evidence type="ECO:0000256" key="2">
    <source>
        <dbReference type="ARBA" id="ARBA00022801"/>
    </source>
</evidence>
<evidence type="ECO:0000313" key="4">
    <source>
        <dbReference type="EMBL" id="EZA61150.1"/>
    </source>
</evidence>
<comment type="similarity">
    <text evidence="1">Belongs to the LovG family.</text>
</comment>
<dbReference type="PANTHER" id="PTHR48070:SF6">
    <property type="entry name" value="ESTERASE OVCA2"/>
    <property type="match status" value="1"/>
</dbReference>
<dbReference type="GO" id="GO:0032526">
    <property type="term" value="P:response to retinoic acid"/>
    <property type="evidence" value="ECO:0007669"/>
    <property type="project" value="TreeGrafter"/>
</dbReference>
<gene>
    <name evidence="5" type="ORF">DMN91_005154</name>
    <name evidence="4" type="ORF">X777_08362</name>
</gene>
<keyword evidence="6" id="KW-1185">Reference proteome</keyword>
<protein>
    <submittedName>
        <fullName evidence="4">Ovarian cancer-associated gene 2 protein-like protein</fullName>
    </submittedName>
</protein>
<sequence length="224" mass="25463">MSTKSKLRILALHGYRQSDVLFSGKLGALRKGFKKEIEFTFIRAPHNVPPINETNESEEDATEKETGYGWWFNTEDRVFKATVPSELCVGFNDSVALIEKTFVEQGPFDGILGFSQGAAFVSILCAMRQKKKLQIEFNFAVMISGFKSLCAPHAEYYNEEIDIPSLHVYGTNDQVIPTVMAEQISCLFHNKKEMRHDGGHYVPSKRHIYTDFIMEMHANKNSNI</sequence>
<dbReference type="EMBL" id="KK107063">
    <property type="protein sequence ID" value="EZA61150.1"/>
    <property type="molecule type" value="Genomic_DNA"/>
</dbReference>
<accession>A0A026WYN3</accession>
<dbReference type="InterPro" id="IPR050593">
    <property type="entry name" value="LovG"/>
</dbReference>
<dbReference type="InterPro" id="IPR005645">
    <property type="entry name" value="FSH-like_dom"/>
</dbReference>
<evidence type="ECO:0000313" key="6">
    <source>
        <dbReference type="Proteomes" id="UP000053097"/>
    </source>
</evidence>
<reference evidence="5" key="3">
    <citation type="submission" date="2018-07" db="EMBL/GenBank/DDBJ databases">
        <authorList>
            <person name="Mckenzie S.K."/>
            <person name="Kronauer D.J.C."/>
        </authorList>
    </citation>
    <scope>NUCLEOTIDE SEQUENCE</scope>
    <source>
        <strain evidence="5">Clonal line C1</strain>
    </source>
</reference>
<keyword evidence="2" id="KW-0378">Hydrolase</keyword>
<dbReference type="Proteomes" id="UP000279307">
    <property type="component" value="Chromosome 5"/>
</dbReference>
<dbReference type="GO" id="GO:0016787">
    <property type="term" value="F:hydrolase activity"/>
    <property type="evidence" value="ECO:0007669"/>
    <property type="project" value="UniProtKB-KW"/>
</dbReference>
<dbReference type="GO" id="GO:0005737">
    <property type="term" value="C:cytoplasm"/>
    <property type="evidence" value="ECO:0007669"/>
    <property type="project" value="TreeGrafter"/>
</dbReference>
<dbReference type="Proteomes" id="UP000053097">
    <property type="component" value="Unassembled WGS sequence"/>
</dbReference>
<dbReference type="EMBL" id="QOIP01000005">
    <property type="protein sequence ID" value="RLU22876.1"/>
    <property type="molecule type" value="Genomic_DNA"/>
</dbReference>